<proteinExistence type="predicted"/>
<gene>
    <name evidence="2" type="ORF">NCTC10146_00602</name>
</gene>
<keyword evidence="1" id="KW-1133">Transmembrane helix</keyword>
<sequence>MGWKTPLMISAIIAVIIGFAIYFGIIYWTKKYTKKYVEKAQREAIEQIRTMRNDIGSLPFELENYFKSKVNPYDIEGMINTIYLNKYQDKLILSKNEEFAFASISMKTQGKTFYHLKDFDFEKYNSARMEKPELFPNDIELYSNQKIDFIGVFNSNFSLEEIFESFFDKLNENGMICVSLNKVSRKDVNNLLETLKYKKINHEISYFSTRFLFITNKKS</sequence>
<evidence type="ECO:0000313" key="3">
    <source>
        <dbReference type="Proteomes" id="UP000290495"/>
    </source>
</evidence>
<dbReference type="Proteomes" id="UP000290495">
    <property type="component" value="Chromosome"/>
</dbReference>
<keyword evidence="1" id="KW-0812">Transmembrane</keyword>
<dbReference type="RefSeq" id="WP_004795297.1">
    <property type="nucleotide sequence ID" value="NZ_LR215010.1"/>
</dbReference>
<dbReference type="EMBL" id="LR215010">
    <property type="protein sequence ID" value="VEU69119.1"/>
    <property type="molecule type" value="Genomic_DNA"/>
</dbReference>
<reference evidence="2 3" key="1">
    <citation type="submission" date="2019-01" db="EMBL/GenBank/DDBJ databases">
        <authorList>
            <consortium name="Pathogen Informatics"/>
        </authorList>
    </citation>
    <scope>NUCLEOTIDE SEQUENCE [LARGE SCALE GENOMIC DNA]</scope>
    <source>
        <strain evidence="2 3">NCTC10146</strain>
    </source>
</reference>
<protein>
    <submittedName>
        <fullName evidence="2">Uncharacterized protein</fullName>
    </submittedName>
</protein>
<organism evidence="2 3">
    <name type="scientific">Mycoplasmopsis canis</name>
    <dbReference type="NCBI Taxonomy" id="29555"/>
    <lineage>
        <taxon>Bacteria</taxon>
        <taxon>Bacillati</taxon>
        <taxon>Mycoplasmatota</taxon>
        <taxon>Mycoplasmoidales</taxon>
        <taxon>Metamycoplasmataceae</taxon>
        <taxon>Mycoplasmopsis</taxon>
    </lineage>
</organism>
<evidence type="ECO:0000256" key="1">
    <source>
        <dbReference type="SAM" id="Phobius"/>
    </source>
</evidence>
<dbReference type="NCBIfam" id="NF045844">
    <property type="entry name" value="BC85_0335_fam"/>
    <property type="match status" value="1"/>
</dbReference>
<feature type="transmembrane region" description="Helical" evidence="1">
    <location>
        <begin position="6"/>
        <end position="29"/>
    </location>
</feature>
<dbReference type="AlphaFoldDB" id="A0A449ARC1"/>
<keyword evidence="1" id="KW-0472">Membrane</keyword>
<accession>A0A449ARC1</accession>
<evidence type="ECO:0000313" key="2">
    <source>
        <dbReference type="EMBL" id="VEU69119.1"/>
    </source>
</evidence>
<name>A0A449ARC1_9BACT</name>